<feature type="compositionally biased region" description="Pro residues" evidence="6">
    <location>
        <begin position="242"/>
        <end position="251"/>
    </location>
</feature>
<organism evidence="9 10">
    <name type="scientific">Piedraia hortae CBS 480.64</name>
    <dbReference type="NCBI Taxonomy" id="1314780"/>
    <lineage>
        <taxon>Eukaryota</taxon>
        <taxon>Fungi</taxon>
        <taxon>Dikarya</taxon>
        <taxon>Ascomycota</taxon>
        <taxon>Pezizomycotina</taxon>
        <taxon>Dothideomycetes</taxon>
        <taxon>Dothideomycetidae</taxon>
        <taxon>Capnodiales</taxon>
        <taxon>Piedraiaceae</taxon>
        <taxon>Piedraia</taxon>
    </lineage>
</organism>
<dbReference type="GO" id="GO:0005634">
    <property type="term" value="C:nucleus"/>
    <property type="evidence" value="ECO:0007669"/>
    <property type="project" value="UniProtKB-SubCell"/>
</dbReference>
<dbReference type="InterPro" id="IPR012677">
    <property type="entry name" value="Nucleotide-bd_a/b_plait_sf"/>
</dbReference>
<sequence>MASPTIADLEQQLASLNHLKPPGASKTKVSSITNLCVSHVQEDESIVQSLARAFKKAPPSHKLGALYVIDSVVRQWIDKAKSLGQDLKVENRSEPGTYAAAVKRVTEVIPALFDDIIGCSPSEYRPKLENMIAIWEKANTFPSHLLANFRIKLREAATQSNGAVMHPSQKVAASKPSRPIGTPLGWPSAQLYSQGLLPGHEPPAPKAPDVPKSTPQSKSEDVGGLLAALAQAVPAPVSVQQQPPPPPPPLQPAAIPSQPVPQQYLPQLPPNFAALLGQQPQQQQQAPGFPGPSTTPLPYGMPSNLSFPPPVPPPSIPQNLPAAYAPPTNNPAPADPLAPLRGILPANIVNDQAKLVQALTLLQDLQKQGVPMDQWGPVLQAFNDANPAPSGNNSRAYDSHDRRRSRSPDRGRHRGSPVYGNYENQRGGESGHNDDRRGRFRQRSPLSIPRSEELAMNGRPMQPKYIALDHSLPAHCIKILSRTLFVGGANGNEEEIRDLFERFGRVQTCIANRDKRHAFVKMTTRQFAVDAKNGVEQLQTRGDAEVVRVARQTKWGVGFGPRECCDYQRGESVIPIAKLTPADVKWLTTAEYGGTGGKQLEGGMVLEEPDIEIGAGVSSKAMSKRIQPGANPSAPSKRLREDELPPQQQLLQMHQQQQQQQQGNNSGGGRRKGRKNHHHQHDYDREVSTFQRLNY</sequence>
<dbReference type="GO" id="GO:0031126">
    <property type="term" value="P:sno(s)RNA 3'-end processing"/>
    <property type="evidence" value="ECO:0007669"/>
    <property type="project" value="UniProtKB-ARBA"/>
</dbReference>
<dbReference type="InterPro" id="IPR000504">
    <property type="entry name" value="RRM_dom"/>
</dbReference>
<dbReference type="Pfam" id="PF21380">
    <property type="entry name" value="Nrd1-Seb1_dom2"/>
    <property type="match status" value="1"/>
</dbReference>
<evidence type="ECO:0000256" key="6">
    <source>
        <dbReference type="SAM" id="MobiDB-lite"/>
    </source>
</evidence>
<dbReference type="GO" id="GO:0006369">
    <property type="term" value="P:termination of RNA polymerase II transcription"/>
    <property type="evidence" value="ECO:0007669"/>
    <property type="project" value="UniProtKB-ARBA"/>
</dbReference>
<evidence type="ECO:0000259" key="7">
    <source>
        <dbReference type="PROSITE" id="PS50102"/>
    </source>
</evidence>
<evidence type="ECO:0000313" key="10">
    <source>
        <dbReference type="Proteomes" id="UP000799421"/>
    </source>
</evidence>
<feature type="compositionally biased region" description="Pro residues" evidence="6">
    <location>
        <begin position="307"/>
        <end position="316"/>
    </location>
</feature>
<dbReference type="SMART" id="SM00582">
    <property type="entry name" value="RPR"/>
    <property type="match status" value="1"/>
</dbReference>
<dbReference type="GO" id="GO:0010629">
    <property type="term" value="P:negative regulation of gene expression"/>
    <property type="evidence" value="ECO:0007669"/>
    <property type="project" value="UniProtKB-ARBA"/>
</dbReference>
<accession>A0A6A7BTJ2</accession>
<keyword evidence="3 5" id="KW-0694">RNA-binding</keyword>
<feature type="region of interest" description="Disordered" evidence="6">
    <location>
        <begin position="618"/>
        <end position="695"/>
    </location>
</feature>
<dbReference type="Pfam" id="PF04818">
    <property type="entry name" value="CID"/>
    <property type="match status" value="1"/>
</dbReference>
<dbReference type="Gene3D" id="1.25.40.90">
    <property type="match status" value="1"/>
</dbReference>
<evidence type="ECO:0000256" key="4">
    <source>
        <dbReference type="ARBA" id="ARBA00023242"/>
    </source>
</evidence>
<dbReference type="GO" id="GO:0003723">
    <property type="term" value="F:RNA binding"/>
    <property type="evidence" value="ECO:0007669"/>
    <property type="project" value="UniProtKB-UniRule"/>
</dbReference>
<dbReference type="SUPFAM" id="SSF48464">
    <property type="entry name" value="ENTH/VHS domain"/>
    <property type="match status" value="1"/>
</dbReference>
<dbReference type="GO" id="GO:0032991">
    <property type="term" value="C:protein-containing complex"/>
    <property type="evidence" value="ECO:0007669"/>
    <property type="project" value="UniProtKB-ARBA"/>
</dbReference>
<keyword evidence="10" id="KW-1185">Reference proteome</keyword>
<keyword evidence="2" id="KW-0597">Phosphoprotein</keyword>
<dbReference type="EMBL" id="MU006009">
    <property type="protein sequence ID" value="KAF2858494.1"/>
    <property type="molecule type" value="Genomic_DNA"/>
</dbReference>
<comment type="subcellular location">
    <subcellularLocation>
        <location evidence="1">Nucleus</location>
    </subcellularLocation>
</comment>
<gene>
    <name evidence="9" type="ORF">K470DRAFT_259789</name>
</gene>
<dbReference type="InterPro" id="IPR006569">
    <property type="entry name" value="CID_dom"/>
</dbReference>
<evidence type="ECO:0000256" key="3">
    <source>
        <dbReference type="ARBA" id="ARBA00022884"/>
    </source>
</evidence>
<feature type="compositionally biased region" description="Basic and acidic residues" evidence="6">
    <location>
        <begin position="397"/>
        <end position="410"/>
    </location>
</feature>
<protein>
    <recommendedName>
        <fullName evidence="11">CID domain-containing protein</fullName>
    </recommendedName>
</protein>
<feature type="region of interest" description="Disordered" evidence="6">
    <location>
        <begin position="380"/>
        <end position="457"/>
    </location>
</feature>
<dbReference type="PROSITE" id="PS51391">
    <property type="entry name" value="CID"/>
    <property type="match status" value="1"/>
</dbReference>
<dbReference type="InterPro" id="IPR035979">
    <property type="entry name" value="RBD_domain_sf"/>
</dbReference>
<reference evidence="9" key="1">
    <citation type="journal article" date="2020" name="Stud. Mycol.">
        <title>101 Dothideomycetes genomes: a test case for predicting lifestyles and emergence of pathogens.</title>
        <authorList>
            <person name="Haridas S."/>
            <person name="Albert R."/>
            <person name="Binder M."/>
            <person name="Bloem J."/>
            <person name="Labutti K."/>
            <person name="Salamov A."/>
            <person name="Andreopoulos B."/>
            <person name="Baker S."/>
            <person name="Barry K."/>
            <person name="Bills G."/>
            <person name="Bluhm B."/>
            <person name="Cannon C."/>
            <person name="Castanera R."/>
            <person name="Culley D."/>
            <person name="Daum C."/>
            <person name="Ezra D."/>
            <person name="Gonzalez J."/>
            <person name="Henrissat B."/>
            <person name="Kuo A."/>
            <person name="Liang C."/>
            <person name="Lipzen A."/>
            <person name="Lutzoni F."/>
            <person name="Magnuson J."/>
            <person name="Mondo S."/>
            <person name="Nolan M."/>
            <person name="Ohm R."/>
            <person name="Pangilinan J."/>
            <person name="Park H.-J."/>
            <person name="Ramirez L."/>
            <person name="Alfaro M."/>
            <person name="Sun H."/>
            <person name="Tritt A."/>
            <person name="Yoshinaga Y."/>
            <person name="Zwiers L.-H."/>
            <person name="Turgeon B."/>
            <person name="Goodwin S."/>
            <person name="Spatafora J."/>
            <person name="Crous P."/>
            <person name="Grigoriev I."/>
        </authorList>
    </citation>
    <scope>NUCLEOTIDE SEQUENCE</scope>
    <source>
        <strain evidence="9">CBS 480.64</strain>
    </source>
</reference>
<dbReference type="InterPro" id="IPR048892">
    <property type="entry name" value="Nrd1_Seb1_dom2"/>
</dbReference>
<dbReference type="AlphaFoldDB" id="A0A6A7BTJ2"/>
<evidence type="ECO:0000256" key="2">
    <source>
        <dbReference type="ARBA" id="ARBA00022553"/>
    </source>
</evidence>
<feature type="compositionally biased region" description="Low complexity" evidence="6">
    <location>
        <begin position="317"/>
        <end position="327"/>
    </location>
</feature>
<evidence type="ECO:0000256" key="1">
    <source>
        <dbReference type="ARBA" id="ARBA00004123"/>
    </source>
</evidence>
<evidence type="ECO:0000313" key="9">
    <source>
        <dbReference type="EMBL" id="KAF2858494.1"/>
    </source>
</evidence>
<dbReference type="CDD" id="cd16984">
    <property type="entry name" value="CID_Nrd1_like"/>
    <property type="match status" value="1"/>
</dbReference>
<dbReference type="Gene3D" id="3.30.70.330">
    <property type="match status" value="1"/>
</dbReference>
<feature type="compositionally biased region" description="Basic residues" evidence="6">
    <location>
        <begin position="669"/>
        <end position="680"/>
    </location>
</feature>
<feature type="compositionally biased region" description="Low complexity" evidence="6">
    <location>
        <begin position="252"/>
        <end position="288"/>
    </location>
</feature>
<dbReference type="PROSITE" id="PS50102">
    <property type="entry name" value="RRM"/>
    <property type="match status" value="1"/>
</dbReference>
<dbReference type="GO" id="GO:0031124">
    <property type="term" value="P:mRNA 3'-end processing"/>
    <property type="evidence" value="ECO:0007669"/>
    <property type="project" value="UniProtKB-ARBA"/>
</dbReference>
<feature type="domain" description="RRM" evidence="7">
    <location>
        <begin position="482"/>
        <end position="552"/>
    </location>
</feature>
<proteinExistence type="predicted"/>
<evidence type="ECO:0000259" key="8">
    <source>
        <dbReference type="PROSITE" id="PS51391"/>
    </source>
</evidence>
<feature type="region of interest" description="Disordered" evidence="6">
    <location>
        <begin position="235"/>
        <end position="333"/>
    </location>
</feature>
<evidence type="ECO:0000256" key="5">
    <source>
        <dbReference type="PROSITE-ProRule" id="PRU00176"/>
    </source>
</evidence>
<dbReference type="SUPFAM" id="SSF54928">
    <property type="entry name" value="RNA-binding domain, RBD"/>
    <property type="match status" value="1"/>
</dbReference>
<dbReference type="Pfam" id="PF00076">
    <property type="entry name" value="RRM_1"/>
    <property type="match status" value="1"/>
</dbReference>
<dbReference type="OrthoDB" id="79367at2759"/>
<feature type="region of interest" description="Disordered" evidence="6">
    <location>
        <begin position="160"/>
        <end position="222"/>
    </location>
</feature>
<feature type="compositionally biased region" description="Low complexity" evidence="6">
    <location>
        <begin position="647"/>
        <end position="664"/>
    </location>
</feature>
<dbReference type="Proteomes" id="UP000799421">
    <property type="component" value="Unassembled WGS sequence"/>
</dbReference>
<feature type="domain" description="CID" evidence="8">
    <location>
        <begin position="1"/>
        <end position="157"/>
    </location>
</feature>
<name>A0A6A7BTJ2_9PEZI</name>
<dbReference type="FunFam" id="3.30.70.330:FF:000397">
    <property type="entry name" value="RNA binding protein Nrd1"/>
    <property type="match status" value="1"/>
</dbReference>
<dbReference type="InterPro" id="IPR008942">
    <property type="entry name" value="ENTH_VHS"/>
</dbReference>
<keyword evidence="4" id="KW-0539">Nucleus</keyword>
<evidence type="ECO:0008006" key="11">
    <source>
        <dbReference type="Google" id="ProtNLM"/>
    </source>
</evidence>
<dbReference type="SMART" id="SM00360">
    <property type="entry name" value="RRM"/>
    <property type="match status" value="1"/>
</dbReference>
<dbReference type="FunFam" id="1.25.40.90:FF:000026">
    <property type="entry name" value="RNA binding protein Nrd1"/>
    <property type="match status" value="1"/>
</dbReference>